<dbReference type="Pfam" id="PF13409">
    <property type="entry name" value="GST_N_2"/>
    <property type="match status" value="1"/>
</dbReference>
<organism evidence="3 4">
    <name type="scientific">Wenzhouxiangella sediminis</name>
    <dbReference type="NCBI Taxonomy" id="1792836"/>
    <lineage>
        <taxon>Bacteria</taxon>
        <taxon>Pseudomonadati</taxon>
        <taxon>Pseudomonadota</taxon>
        <taxon>Gammaproteobacteria</taxon>
        <taxon>Chromatiales</taxon>
        <taxon>Wenzhouxiangellaceae</taxon>
        <taxon>Wenzhouxiangella</taxon>
    </lineage>
</organism>
<dbReference type="EMBL" id="QUZK01000042">
    <property type="protein sequence ID" value="RFF29661.1"/>
    <property type="molecule type" value="Genomic_DNA"/>
</dbReference>
<reference evidence="3 4" key="1">
    <citation type="submission" date="2018-08" db="EMBL/GenBank/DDBJ databases">
        <title>Wenzhouxiangella salilacus sp. nov., a novel bacterium isolated from a saline lake in Xinjiang Province, China.</title>
        <authorList>
            <person name="Han S."/>
        </authorList>
    </citation>
    <scope>NUCLEOTIDE SEQUENCE [LARGE SCALE GENOMIC DNA]</scope>
    <source>
        <strain evidence="3 4">XDB06</strain>
    </source>
</reference>
<dbReference type="SUPFAM" id="SSF52833">
    <property type="entry name" value="Thioredoxin-like"/>
    <property type="match status" value="1"/>
</dbReference>
<dbReference type="Proteomes" id="UP000260351">
    <property type="component" value="Unassembled WGS sequence"/>
</dbReference>
<dbReference type="SFLD" id="SFLDG00358">
    <property type="entry name" value="Main_(cytGST)"/>
    <property type="match status" value="1"/>
</dbReference>
<evidence type="ECO:0000313" key="3">
    <source>
        <dbReference type="EMBL" id="RFF29661.1"/>
    </source>
</evidence>
<evidence type="ECO:0000259" key="1">
    <source>
        <dbReference type="PROSITE" id="PS50404"/>
    </source>
</evidence>
<sequence>MKLYTFPEAPSPRRVHLFLAEKGLSPEQVFVDMRKGEHLTDDFAAIHADCTLPVLELDDGTRLSSCAAICRHLESVQPEPALLGATPEARARIDDRDRWVEMNGMLAVMEGFRNSLKGFKDHALPGRRPVAQIPELAERGRRRFDWFMQDLDGMLADHDHVAGDGFSVADITALVTIDFGLRGMKMQMPDNAGALRAWHERVSTRPSVRQG</sequence>
<evidence type="ECO:0000259" key="2">
    <source>
        <dbReference type="PROSITE" id="PS50405"/>
    </source>
</evidence>
<dbReference type="InterPro" id="IPR004045">
    <property type="entry name" value="Glutathione_S-Trfase_N"/>
</dbReference>
<dbReference type="SFLD" id="SFLDS00019">
    <property type="entry name" value="Glutathione_Transferase_(cytos"/>
    <property type="match status" value="1"/>
</dbReference>
<dbReference type="InterPro" id="IPR034345">
    <property type="entry name" value="Gtt2-like_N"/>
</dbReference>
<dbReference type="CDD" id="cd03051">
    <property type="entry name" value="GST_N_GTT2_like"/>
    <property type="match status" value="1"/>
</dbReference>
<keyword evidence="4" id="KW-1185">Reference proteome</keyword>
<dbReference type="PANTHER" id="PTHR44051">
    <property type="entry name" value="GLUTATHIONE S-TRANSFERASE-RELATED"/>
    <property type="match status" value="1"/>
</dbReference>
<dbReference type="PANTHER" id="PTHR44051:SF8">
    <property type="entry name" value="GLUTATHIONE S-TRANSFERASE GSTA"/>
    <property type="match status" value="1"/>
</dbReference>
<dbReference type="OrthoDB" id="9797500at2"/>
<dbReference type="Pfam" id="PF14497">
    <property type="entry name" value="GST_C_3"/>
    <property type="match status" value="1"/>
</dbReference>
<name>A0A3E1K6Q7_9GAMM</name>
<evidence type="ECO:0000313" key="4">
    <source>
        <dbReference type="Proteomes" id="UP000260351"/>
    </source>
</evidence>
<dbReference type="InterPro" id="IPR036282">
    <property type="entry name" value="Glutathione-S-Trfase_C_sf"/>
</dbReference>
<dbReference type="InterPro" id="IPR004046">
    <property type="entry name" value="GST_C"/>
</dbReference>
<keyword evidence="3" id="KW-0808">Transferase</keyword>
<dbReference type="SUPFAM" id="SSF47616">
    <property type="entry name" value="GST C-terminal domain-like"/>
    <property type="match status" value="1"/>
</dbReference>
<dbReference type="InterPro" id="IPR010987">
    <property type="entry name" value="Glutathione-S-Trfase_C-like"/>
</dbReference>
<comment type="caution">
    <text evidence="3">The sequence shown here is derived from an EMBL/GenBank/DDBJ whole genome shotgun (WGS) entry which is preliminary data.</text>
</comment>
<dbReference type="RefSeq" id="WP_116651245.1">
    <property type="nucleotide sequence ID" value="NZ_QUZK01000042.1"/>
</dbReference>
<dbReference type="Gene3D" id="3.40.30.10">
    <property type="entry name" value="Glutaredoxin"/>
    <property type="match status" value="1"/>
</dbReference>
<dbReference type="InterPro" id="IPR040079">
    <property type="entry name" value="Glutathione_S-Trfase"/>
</dbReference>
<dbReference type="GO" id="GO:0016740">
    <property type="term" value="F:transferase activity"/>
    <property type="evidence" value="ECO:0007669"/>
    <property type="project" value="UniProtKB-KW"/>
</dbReference>
<protein>
    <submittedName>
        <fullName evidence="3">Glutathione S-transferase</fullName>
    </submittedName>
</protein>
<dbReference type="Gene3D" id="1.20.1050.10">
    <property type="match status" value="1"/>
</dbReference>
<dbReference type="PROSITE" id="PS50404">
    <property type="entry name" value="GST_NTER"/>
    <property type="match status" value="1"/>
</dbReference>
<feature type="domain" description="GST C-terminal" evidence="2">
    <location>
        <begin position="86"/>
        <end position="211"/>
    </location>
</feature>
<dbReference type="AlphaFoldDB" id="A0A3E1K6Q7"/>
<proteinExistence type="predicted"/>
<dbReference type="InterPro" id="IPR036249">
    <property type="entry name" value="Thioredoxin-like_sf"/>
</dbReference>
<gene>
    <name evidence="3" type="ORF">DZC52_11225</name>
</gene>
<feature type="domain" description="GST N-terminal" evidence="1">
    <location>
        <begin position="1"/>
        <end position="81"/>
    </location>
</feature>
<accession>A0A3E1K6Q7</accession>
<dbReference type="PROSITE" id="PS50405">
    <property type="entry name" value="GST_CTER"/>
    <property type="match status" value="1"/>
</dbReference>